<reference evidence="9 10" key="1">
    <citation type="submission" date="2024-06" db="EMBL/GenBank/DDBJ databases">
        <title>Genomic Encyclopedia of Type Strains, Phase V (KMG-V): Genome sequencing to study the core and pangenomes of soil and plant-associated prokaryotes.</title>
        <authorList>
            <person name="Whitman W."/>
        </authorList>
    </citation>
    <scope>NUCLEOTIDE SEQUENCE [LARGE SCALE GENOMIC DNA]</scope>
    <source>
        <strain evidence="9 10">USDA 160</strain>
    </source>
</reference>
<dbReference type="Proteomes" id="UP001549291">
    <property type="component" value="Unassembled WGS sequence"/>
</dbReference>
<evidence type="ECO:0000256" key="1">
    <source>
        <dbReference type="ARBA" id="ARBA00010641"/>
    </source>
</evidence>
<evidence type="ECO:0000313" key="9">
    <source>
        <dbReference type="EMBL" id="MET4724029.1"/>
    </source>
</evidence>
<accession>A0ABV2S6H4</accession>
<dbReference type="SUPFAM" id="SSF88659">
    <property type="entry name" value="Sigma3 and sigma4 domains of RNA polymerase sigma factors"/>
    <property type="match status" value="1"/>
</dbReference>
<dbReference type="InterPro" id="IPR013325">
    <property type="entry name" value="RNA_pol_sigma_r2"/>
</dbReference>
<feature type="domain" description="RNA polymerase sigma factor 70 region 4 type 2" evidence="8">
    <location>
        <begin position="187"/>
        <end position="238"/>
    </location>
</feature>
<dbReference type="NCBIfam" id="TIGR02937">
    <property type="entry name" value="sigma70-ECF"/>
    <property type="match status" value="1"/>
</dbReference>
<dbReference type="CDD" id="cd06171">
    <property type="entry name" value="Sigma70_r4"/>
    <property type="match status" value="1"/>
</dbReference>
<organism evidence="9 10">
    <name type="scientific">Bradyrhizobium japonicum</name>
    <dbReference type="NCBI Taxonomy" id="375"/>
    <lineage>
        <taxon>Bacteria</taxon>
        <taxon>Pseudomonadati</taxon>
        <taxon>Pseudomonadota</taxon>
        <taxon>Alphaproteobacteria</taxon>
        <taxon>Hyphomicrobiales</taxon>
        <taxon>Nitrobacteraceae</taxon>
        <taxon>Bradyrhizobium</taxon>
    </lineage>
</organism>
<dbReference type="SUPFAM" id="SSF88946">
    <property type="entry name" value="Sigma2 domain of RNA polymerase sigma factors"/>
    <property type="match status" value="1"/>
</dbReference>
<dbReference type="Pfam" id="PF04542">
    <property type="entry name" value="Sigma70_r2"/>
    <property type="match status" value="1"/>
</dbReference>
<dbReference type="InterPro" id="IPR013324">
    <property type="entry name" value="RNA_pol_sigma_r3/r4-like"/>
</dbReference>
<evidence type="ECO:0000256" key="5">
    <source>
        <dbReference type="ARBA" id="ARBA00023163"/>
    </source>
</evidence>
<evidence type="ECO:0000256" key="6">
    <source>
        <dbReference type="RuleBase" id="RU000716"/>
    </source>
</evidence>
<dbReference type="InterPro" id="IPR000838">
    <property type="entry name" value="RNA_pol_sigma70_ECF_CS"/>
</dbReference>
<dbReference type="PANTHER" id="PTHR43133">
    <property type="entry name" value="RNA POLYMERASE ECF-TYPE SIGMA FACTO"/>
    <property type="match status" value="1"/>
</dbReference>
<dbReference type="Pfam" id="PF08281">
    <property type="entry name" value="Sigma70_r4_2"/>
    <property type="match status" value="1"/>
</dbReference>
<keyword evidence="10" id="KW-1185">Reference proteome</keyword>
<keyword evidence="5 6" id="KW-0804">Transcription</keyword>
<dbReference type="InterPro" id="IPR013249">
    <property type="entry name" value="RNA_pol_sigma70_r4_t2"/>
</dbReference>
<protein>
    <recommendedName>
        <fullName evidence="6">RNA polymerase sigma factor</fullName>
    </recommendedName>
</protein>
<proteinExistence type="inferred from homology"/>
<keyword evidence="3 6" id="KW-0731">Sigma factor</keyword>
<comment type="similarity">
    <text evidence="1 6">Belongs to the sigma-70 factor family. ECF subfamily.</text>
</comment>
<dbReference type="Gene3D" id="1.10.10.10">
    <property type="entry name" value="Winged helix-like DNA-binding domain superfamily/Winged helix DNA-binding domain"/>
    <property type="match status" value="1"/>
</dbReference>
<dbReference type="Gene3D" id="1.10.1740.10">
    <property type="match status" value="1"/>
</dbReference>
<gene>
    <name evidence="9" type="ORF">ABIF63_008135</name>
</gene>
<dbReference type="PANTHER" id="PTHR43133:SF51">
    <property type="entry name" value="RNA POLYMERASE SIGMA FACTOR"/>
    <property type="match status" value="1"/>
</dbReference>
<dbReference type="EMBL" id="JBEPTQ010000002">
    <property type="protein sequence ID" value="MET4724029.1"/>
    <property type="molecule type" value="Genomic_DNA"/>
</dbReference>
<name>A0ABV2S6H4_BRAJP</name>
<comment type="caution">
    <text evidence="9">The sequence shown here is derived from an EMBL/GenBank/DDBJ whole genome shotgun (WGS) entry which is preliminary data.</text>
</comment>
<evidence type="ECO:0000259" key="8">
    <source>
        <dbReference type="Pfam" id="PF08281"/>
    </source>
</evidence>
<dbReference type="InterPro" id="IPR007627">
    <property type="entry name" value="RNA_pol_sigma70_r2"/>
</dbReference>
<sequence length="276" mass="30785">MGEGSGTADRDGLALTLLWRGRVRKKIGNLFAAPASNVRIEWKQATTMQRTAAGLPAGARASEAELVDRARGRDEAALREIMQANNRRLYRLARGILRSDSEAEDVVQETYVRAFTHLDDFRGESGLSTWLSRIAINEALGRARSRKPHVELGALPEEALDAQIIKFPVSPAGDPERTMAQREIQRVVERAIDELPDVFRMVFVARVMEGMNIEETADLLGVKPETVKTRLHRARTMLRENVEKEIGPVVMDAFPFAGWRCERLTVSVLRRLGSGG</sequence>
<feature type="domain" description="RNA polymerase sigma-70 region 2" evidence="7">
    <location>
        <begin position="82"/>
        <end position="147"/>
    </location>
</feature>
<dbReference type="InterPro" id="IPR014284">
    <property type="entry name" value="RNA_pol_sigma-70_dom"/>
</dbReference>
<evidence type="ECO:0000256" key="3">
    <source>
        <dbReference type="ARBA" id="ARBA00023082"/>
    </source>
</evidence>
<keyword evidence="2 6" id="KW-0805">Transcription regulation</keyword>
<dbReference type="InterPro" id="IPR036388">
    <property type="entry name" value="WH-like_DNA-bd_sf"/>
</dbReference>
<evidence type="ECO:0000313" key="10">
    <source>
        <dbReference type="Proteomes" id="UP001549291"/>
    </source>
</evidence>
<dbReference type="PROSITE" id="PS01063">
    <property type="entry name" value="SIGMA70_ECF"/>
    <property type="match status" value="1"/>
</dbReference>
<dbReference type="NCBIfam" id="NF008888">
    <property type="entry name" value="PRK11922.1"/>
    <property type="match status" value="1"/>
</dbReference>
<evidence type="ECO:0000256" key="2">
    <source>
        <dbReference type="ARBA" id="ARBA00023015"/>
    </source>
</evidence>
<evidence type="ECO:0000256" key="4">
    <source>
        <dbReference type="ARBA" id="ARBA00023125"/>
    </source>
</evidence>
<dbReference type="InterPro" id="IPR039425">
    <property type="entry name" value="RNA_pol_sigma-70-like"/>
</dbReference>
<evidence type="ECO:0000259" key="7">
    <source>
        <dbReference type="Pfam" id="PF04542"/>
    </source>
</evidence>
<keyword evidence="4 6" id="KW-0238">DNA-binding</keyword>